<dbReference type="PANTHER" id="PTHR13720:SF33">
    <property type="entry name" value="HELP DOMAIN-CONTAINING PROTEIN"/>
    <property type="match status" value="1"/>
</dbReference>
<evidence type="ECO:0000259" key="7">
    <source>
        <dbReference type="PROSITE" id="PS50042"/>
    </source>
</evidence>
<evidence type="ECO:0000256" key="4">
    <source>
        <dbReference type="ARBA" id="ARBA00022837"/>
    </source>
</evidence>
<feature type="domain" description="Cyclic nucleotide-binding" evidence="7">
    <location>
        <begin position="1193"/>
        <end position="1257"/>
    </location>
</feature>
<dbReference type="PROSITE" id="PS50082">
    <property type="entry name" value="WD_REPEATS_2"/>
    <property type="match status" value="4"/>
</dbReference>
<dbReference type="Proteomes" id="UP001162131">
    <property type="component" value="Unassembled WGS sequence"/>
</dbReference>
<dbReference type="SUPFAM" id="SSF47473">
    <property type="entry name" value="EF-hand"/>
    <property type="match status" value="1"/>
</dbReference>
<dbReference type="InterPro" id="IPR050630">
    <property type="entry name" value="WD_repeat_EMAP"/>
</dbReference>
<dbReference type="CDD" id="cd00051">
    <property type="entry name" value="EFh"/>
    <property type="match status" value="2"/>
</dbReference>
<evidence type="ECO:0000256" key="6">
    <source>
        <dbReference type="SAM" id="MobiDB-lite"/>
    </source>
</evidence>
<reference evidence="9" key="1">
    <citation type="submission" date="2021-09" db="EMBL/GenBank/DDBJ databases">
        <authorList>
            <consortium name="AG Swart"/>
            <person name="Singh M."/>
            <person name="Singh A."/>
            <person name="Seah K."/>
            <person name="Emmerich C."/>
        </authorList>
    </citation>
    <scope>NUCLEOTIDE SEQUENCE</scope>
    <source>
        <strain evidence="9">ATCC30299</strain>
    </source>
</reference>
<dbReference type="InterPro" id="IPR011047">
    <property type="entry name" value="Quinoprotein_ADH-like_sf"/>
</dbReference>
<proteinExistence type="inferred from homology"/>
<dbReference type="SUPFAM" id="SSF50998">
    <property type="entry name" value="Quinoprotein alcohol dehydrogenase-like"/>
    <property type="match status" value="1"/>
</dbReference>
<comment type="similarity">
    <text evidence="1">Belongs to the WD repeat EMAP family.</text>
</comment>
<feature type="domain" description="EF-hand" evidence="8">
    <location>
        <begin position="86"/>
        <end position="121"/>
    </location>
</feature>
<feature type="repeat" description="WD" evidence="5">
    <location>
        <begin position="1901"/>
        <end position="1938"/>
    </location>
</feature>
<dbReference type="InterPro" id="IPR055439">
    <property type="entry name" value="Beta-prop_EML_1st"/>
</dbReference>
<dbReference type="SMART" id="SM00320">
    <property type="entry name" value="WD40"/>
    <property type="match status" value="27"/>
</dbReference>
<keyword evidence="4" id="KW-0106">Calcium</keyword>
<dbReference type="InterPro" id="IPR005108">
    <property type="entry name" value="HELP"/>
</dbReference>
<feature type="region of interest" description="Disordered" evidence="6">
    <location>
        <begin position="186"/>
        <end position="205"/>
    </location>
</feature>
<dbReference type="InterPro" id="IPR036322">
    <property type="entry name" value="WD40_repeat_dom_sf"/>
</dbReference>
<accession>A0AAU9JL69</accession>
<sequence length="2187" mass="239849">MGISESHHVHPDLKSLVLTSDQINALYENSKLFESSRSLSVQEIEPVLSLSPSQCELVGQLFDPSSSGKIDVYELIGGLIIISDSSLETKANLLFQLYDLDHSLSISFDELLVMLTTGMNALCHMTGAPAFSPDHLNEHTHRVFDKVDVNHDNTISIREWVSFITRDIELVQILEKLELITTEDKRPNWGSEESPEVDSDLENETDKKKFKRTAVQEKVKNGEENYFDIVEVGEGDQFGAVKPWEAAVRSSVPTGYRRKAGDDDPPDANLELEYVYGYRSHDVRNNIKYTANGDVLYHTAAIGVALNTSANTQNHFIAHTDDIISFDISPDGTLAATGEIGKSPLLCVWNTETMECLKTFKGVFTKGISIITFSPDGSQIAAMGADDDHCVVIYDINKTTGKSGAMQNVSATGKAGKDNFMDLKFHPTIPNKLIACGVKVYEVLTINSNTITAKKGIGWNKTPNTQQQALVSIGFISGTPVTGAFNGCIFRWNENTLGDAVKVHESSIICLSQRPAGNGIISGGNDGMIHILDERLAKIQSFDIKSAGSLLPKIRSVFEGRNGKILVGTRASEIYEISGAESRIVMKGHYDKELWGLATHPSQTKFATAGQDCLLSIWDSSTKIQINQAKLEAACMTVDYSPNGDLIAVGLESGKILIYNSESLQILHSAHDRKKPISEIKFSPDSSHLAVGAHDALIFIYEVGSFRLLHKMKGHSSAITHIDFSMNGHIIQSNSMSYEILYHDITNGKHLPGGSSEFKDEAWKTWSCIIGWPVQGIWPPCSDGTDVNALNRSPSRRVVATADDFGQVKLFKYPCAVKGSGFNAYRGHSAHVTNCRFLGDKLITTGGGDKAIFQWSFHEEGAEEIQEEPIEQAEEKSVAKKPIKSEIILSWQDEVKTASPTGFSAIPALAKMPDEEIDIFHAFGYNAPRDNLKFLSDGKIIYPASTFGVLLDPSSKIQQYYKLHTGEVTSLALHPNKKLVATGAYSKLKGSKPEIHIWDSETMQNVCSLAGFHTSSIRFLNFSPNGAKLLSVGTDSDHSLAVYDWQNNRLICSTKVDKGLVNGALFVSNTELVIFGPKFIKFFTAASQNCTATKGNSAVKAFEEQYCGVFYNKKLVTGTKQGNLFIWDGKNLERYIKAHDGSVLSLCALEQQLISGGSEGTVKQWDSSFRSLRSFAISQFTSYGIRSIDVNGEGNVLVGTKSSQILNISGWENASVINPGSFEGELKGLAAHPRVASIFATCGGDKALRLWDIDQKSAIASIDSQEPFVSIDWSSNGLFLAAVVASGKLTLFDAGNLPNLSASHLFHKSAGSEATSVKFSPDNEKIALGFAGGDIQIITISGSNLSITSEIKPDISGGIEHLSWSSDSSILAVNTSKAELRFISINSQSSVPFESIKDLEWRNWTCPLGWQSQSAWQEGLKTIAVCSSNNGKLLATSDENQRINLYKYPAVAPKQACKSFKGHSSPASSLRFSADDNYLISIAEQSILIWKTDINEPHEVEEAEEEKSEEPEEITTTEILQKKADKKEKAKAKLEDGNAEEDFFKLEEAGQGDEFMATKPWIGALKAPSDFKRPTRNQKLAPAVDIELEFVHGYRGKDCRNNLLYLPDGRLIYHAAGLGIIYERDSHSQSFFNKHVDDVTAFALSPNKELAATGEVGRRPSIYVWDTSSLMPVAQFKKPIENGVAALAFSPSGGMLVAVSAGDDHNVAVFNLKTGAVICFVKGDREKILTVVFTAESSFVTVGIKHYKAWSLAGGTVTGKKGVFGKNNTNLLSAIAIGADVYTGAGSGEIIKWKGTGAVKAYEVHQKAVDSLWTDTRTIVSGGKDGLVHILDLTLRKLKSFDFNQHGSICPLIRAASISGDGEWLAVGTYGSEIYEVNIRSNDFRRLVVGHYTPSRGRTVTNEVWGLAVLPNRRNYITASDDGTLRLWDIESRSQIHVLKFTENIEIPISAMARCIGVHPSGSMLVVGFKDGSFTIIDLNSWEIITQKKNRKEEISDVKFSPDGEKLAVGSHDNFIDIYTVSDFNRIAICKGHSSYITHFDWSQDSNFLHSNCGAYELLFWDANTGKQITSGATSLRDEHWATWSCVIGWPVQEIYPPYSDGTDVNATDRSKRKFGNNEYYLLATGDDFSTVKVFRYPCIVKGAESALGRGHSSHVTNVKFSVDDRYLFSTGGDDQCVFQWRVIPKA</sequence>
<dbReference type="InterPro" id="IPR001680">
    <property type="entry name" value="WD40_rpt"/>
</dbReference>
<dbReference type="PROSITE" id="PS50042">
    <property type="entry name" value="CNMP_BINDING_3"/>
    <property type="match status" value="1"/>
</dbReference>
<feature type="compositionally biased region" description="Acidic residues" evidence="6">
    <location>
        <begin position="193"/>
        <end position="203"/>
    </location>
</feature>
<dbReference type="Pfam" id="PF23414">
    <property type="entry name" value="Beta-prop_EML_2"/>
    <property type="match status" value="3"/>
</dbReference>
<dbReference type="InterPro" id="IPR018247">
    <property type="entry name" value="EF_Hand_1_Ca_BS"/>
</dbReference>
<evidence type="ECO:0000313" key="9">
    <source>
        <dbReference type="EMBL" id="CAG9326453.1"/>
    </source>
</evidence>
<dbReference type="InterPro" id="IPR015943">
    <property type="entry name" value="WD40/YVTN_repeat-like_dom_sf"/>
</dbReference>
<protein>
    <recommendedName>
        <fullName evidence="11">Calmodulin</fullName>
    </recommendedName>
</protein>
<dbReference type="InterPro" id="IPR002048">
    <property type="entry name" value="EF_hand_dom"/>
</dbReference>
<dbReference type="PROSITE" id="PS00018">
    <property type="entry name" value="EF_HAND_1"/>
    <property type="match status" value="2"/>
</dbReference>
<keyword evidence="3" id="KW-0677">Repeat</keyword>
<organism evidence="9 10">
    <name type="scientific">Blepharisma stoltei</name>
    <dbReference type="NCBI Taxonomy" id="1481888"/>
    <lineage>
        <taxon>Eukaryota</taxon>
        <taxon>Sar</taxon>
        <taxon>Alveolata</taxon>
        <taxon>Ciliophora</taxon>
        <taxon>Postciliodesmatophora</taxon>
        <taxon>Heterotrichea</taxon>
        <taxon>Heterotrichida</taxon>
        <taxon>Blepharismidae</taxon>
        <taxon>Blepharisma</taxon>
    </lineage>
</organism>
<dbReference type="EMBL" id="CAJZBQ010000040">
    <property type="protein sequence ID" value="CAG9326453.1"/>
    <property type="molecule type" value="Genomic_DNA"/>
</dbReference>
<evidence type="ECO:0000256" key="3">
    <source>
        <dbReference type="ARBA" id="ARBA00022737"/>
    </source>
</evidence>
<evidence type="ECO:0000259" key="8">
    <source>
        <dbReference type="PROSITE" id="PS50222"/>
    </source>
</evidence>
<dbReference type="Gene3D" id="2.130.10.10">
    <property type="entry name" value="YVTN repeat-like/Quinoprotein amine dehydrogenase"/>
    <property type="match status" value="6"/>
</dbReference>
<feature type="domain" description="EF-hand" evidence="8">
    <location>
        <begin position="135"/>
        <end position="170"/>
    </location>
</feature>
<evidence type="ECO:0000313" key="10">
    <source>
        <dbReference type="Proteomes" id="UP001162131"/>
    </source>
</evidence>
<dbReference type="SMART" id="SM00054">
    <property type="entry name" value="EFh"/>
    <property type="match status" value="2"/>
</dbReference>
<feature type="repeat" description="WD" evidence="5">
    <location>
        <begin position="2030"/>
        <end position="2071"/>
    </location>
</feature>
<dbReference type="PROSITE" id="PS50222">
    <property type="entry name" value="EF_HAND_2"/>
    <property type="match status" value="2"/>
</dbReference>
<dbReference type="SUPFAM" id="SSF50978">
    <property type="entry name" value="WD40 repeat-like"/>
    <property type="match status" value="3"/>
</dbReference>
<keyword evidence="10" id="KW-1185">Reference proteome</keyword>
<gene>
    <name evidence="9" type="ORF">BSTOLATCC_MIC40880</name>
</gene>
<evidence type="ECO:0008006" key="11">
    <source>
        <dbReference type="Google" id="ProtNLM"/>
    </source>
</evidence>
<dbReference type="GO" id="GO:0008017">
    <property type="term" value="F:microtubule binding"/>
    <property type="evidence" value="ECO:0007669"/>
    <property type="project" value="TreeGrafter"/>
</dbReference>
<dbReference type="GO" id="GO:0005509">
    <property type="term" value="F:calcium ion binding"/>
    <property type="evidence" value="ECO:0007669"/>
    <property type="project" value="InterPro"/>
</dbReference>
<dbReference type="SUPFAM" id="SSF82171">
    <property type="entry name" value="DPP6 N-terminal domain-like"/>
    <property type="match status" value="1"/>
</dbReference>
<name>A0AAU9JL69_9CILI</name>
<evidence type="ECO:0000256" key="5">
    <source>
        <dbReference type="PROSITE-ProRule" id="PRU00221"/>
    </source>
</evidence>
<comment type="caution">
    <text evidence="9">The sequence shown here is derived from an EMBL/GenBank/DDBJ whole genome shotgun (WGS) entry which is preliminary data.</text>
</comment>
<dbReference type="InterPro" id="IPR055442">
    <property type="entry name" value="Beta-prop_EML-like_2nd"/>
</dbReference>
<dbReference type="FunFam" id="2.130.10.10:FF:000320">
    <property type="entry name" value="echinoderm microtubule-associated protein-like 6"/>
    <property type="match status" value="2"/>
</dbReference>
<dbReference type="InterPro" id="IPR000595">
    <property type="entry name" value="cNMP-bd_dom"/>
</dbReference>
<evidence type="ECO:0000256" key="1">
    <source>
        <dbReference type="ARBA" id="ARBA00006489"/>
    </source>
</evidence>
<dbReference type="Pfam" id="PF23409">
    <property type="entry name" value="Beta-prop_EML"/>
    <property type="match status" value="3"/>
</dbReference>
<keyword evidence="2 5" id="KW-0853">WD repeat</keyword>
<dbReference type="PANTHER" id="PTHR13720">
    <property type="entry name" value="WD-40 REPEAT PROTEIN"/>
    <property type="match status" value="1"/>
</dbReference>
<feature type="repeat" description="WD" evidence="5">
    <location>
        <begin position="1988"/>
        <end position="2029"/>
    </location>
</feature>
<feature type="repeat" description="WD" evidence="5">
    <location>
        <begin position="1237"/>
        <end position="1261"/>
    </location>
</feature>
<dbReference type="Pfam" id="PF03451">
    <property type="entry name" value="HELP"/>
    <property type="match status" value="2"/>
</dbReference>
<dbReference type="Gene3D" id="1.10.238.10">
    <property type="entry name" value="EF-hand"/>
    <property type="match status" value="1"/>
</dbReference>
<dbReference type="InterPro" id="IPR011992">
    <property type="entry name" value="EF-hand-dom_pair"/>
</dbReference>
<evidence type="ECO:0000256" key="2">
    <source>
        <dbReference type="ARBA" id="ARBA00022574"/>
    </source>
</evidence>